<feature type="chain" id="PRO_5043355655" evidence="1">
    <location>
        <begin position="21"/>
        <end position="160"/>
    </location>
</feature>
<name>A0AAT9FMV9_9BACT</name>
<gene>
    <name evidence="2" type="ORF">NT6N_23660</name>
</gene>
<dbReference type="EMBL" id="AP026866">
    <property type="protein sequence ID" value="BDS07326.1"/>
    <property type="molecule type" value="Genomic_DNA"/>
</dbReference>
<keyword evidence="1" id="KW-0732">Signal</keyword>
<dbReference type="AlphaFoldDB" id="A0AAT9FMV9"/>
<protein>
    <submittedName>
        <fullName evidence="2">Uncharacterized protein</fullName>
    </submittedName>
</protein>
<accession>A0AAT9FMV9</accession>
<dbReference type="KEGG" id="osu:NT6N_23660"/>
<feature type="signal peptide" evidence="1">
    <location>
        <begin position="1"/>
        <end position="20"/>
    </location>
</feature>
<reference evidence="2" key="1">
    <citation type="submission" date="2024-07" db="EMBL/GenBank/DDBJ databases">
        <title>Complete genome sequence of Verrucomicrobiaceae bacterium NT6N.</title>
        <authorList>
            <person name="Huang C."/>
            <person name="Takami H."/>
            <person name="Hamasaki K."/>
        </authorList>
    </citation>
    <scope>NUCLEOTIDE SEQUENCE</scope>
    <source>
        <strain evidence="2">NT6N</strain>
    </source>
</reference>
<organism evidence="2">
    <name type="scientific">Oceaniferula spumae</name>
    <dbReference type="NCBI Taxonomy" id="2979115"/>
    <lineage>
        <taxon>Bacteria</taxon>
        <taxon>Pseudomonadati</taxon>
        <taxon>Verrucomicrobiota</taxon>
        <taxon>Verrucomicrobiia</taxon>
        <taxon>Verrucomicrobiales</taxon>
        <taxon>Verrucomicrobiaceae</taxon>
        <taxon>Oceaniferula</taxon>
    </lineage>
</organism>
<evidence type="ECO:0000256" key="1">
    <source>
        <dbReference type="SAM" id="SignalP"/>
    </source>
</evidence>
<proteinExistence type="predicted"/>
<evidence type="ECO:0000313" key="2">
    <source>
        <dbReference type="EMBL" id="BDS07326.1"/>
    </source>
</evidence>
<sequence>MKILVHTLFVALMVIHSASAKLPAKRVDYLEVTYAGILKGEVYLRIINTSSKTISYASDGVSKIPIHYTDVWRGSTWNHDRGLRCATGRSVAELRPGEVHVFRMTAGGLRPVVGDKLRVRVVCRSGLKAEWTGESKADKFVSKTLLVTKKVVEQGGADDR</sequence>